<keyword evidence="3" id="KW-1003">Cell membrane</keyword>
<feature type="transmembrane region" description="Helical" evidence="7">
    <location>
        <begin position="162"/>
        <end position="179"/>
    </location>
</feature>
<dbReference type="Pfam" id="PF04973">
    <property type="entry name" value="NMN_transporter"/>
    <property type="match status" value="1"/>
</dbReference>
<evidence type="ECO:0000313" key="8">
    <source>
        <dbReference type="EMBL" id="KAA6344323.1"/>
    </source>
</evidence>
<dbReference type="PANTHER" id="PTHR36122:SF2">
    <property type="entry name" value="NICOTINAMIDE RIBOSIDE TRANSPORTER PNUC"/>
    <property type="match status" value="1"/>
</dbReference>
<sequence length="190" mass="21970">MNYLELTGTLIGLLYLWLEYKASIYLWAAGILMPAIYIFVYYEAGLYADTGINVYYLLAALYGWALWKRGNGKTEGLPITHTPVRVLFPVSLVFMVSFSFIAWLLINYTDSNVPWTDSLITALSIVGMWMLAKKYVEQWLVWMVVDVVCCGLYVYKDLYFTSGLYGFYAVISVFGYFKWKRMMNETVQAQ</sequence>
<dbReference type="InterPro" id="IPR006419">
    <property type="entry name" value="NMN_transpt_PnuC"/>
</dbReference>
<comment type="caution">
    <text evidence="8">The sequence shown here is derived from an EMBL/GenBank/DDBJ whole genome shotgun (WGS) entry which is preliminary data.</text>
</comment>
<evidence type="ECO:0000256" key="4">
    <source>
        <dbReference type="ARBA" id="ARBA00022692"/>
    </source>
</evidence>
<protein>
    <submittedName>
        <fullName evidence="8">Nicotinamide riboside transporter PnuC</fullName>
    </submittedName>
</protein>
<evidence type="ECO:0000256" key="1">
    <source>
        <dbReference type="ARBA" id="ARBA00004651"/>
    </source>
</evidence>
<dbReference type="EMBL" id="SNRY01000224">
    <property type="protein sequence ID" value="KAA6344323.1"/>
    <property type="molecule type" value="Genomic_DNA"/>
</dbReference>
<dbReference type="NCBIfam" id="TIGR01528">
    <property type="entry name" value="NMN_trans_PnuC"/>
    <property type="match status" value="1"/>
</dbReference>
<proteinExistence type="predicted"/>
<dbReference type="PANTHER" id="PTHR36122">
    <property type="entry name" value="NICOTINAMIDE RIBOSIDE TRANSPORTER PNUC"/>
    <property type="match status" value="1"/>
</dbReference>
<gene>
    <name evidence="8" type="ORF">EZS27_008059</name>
</gene>
<reference evidence="8" key="1">
    <citation type="submission" date="2019-03" db="EMBL/GenBank/DDBJ databases">
        <title>Single cell metagenomics reveals metabolic interactions within the superorganism composed of flagellate Streblomastix strix and complex community of Bacteroidetes bacteria on its surface.</title>
        <authorList>
            <person name="Treitli S.C."/>
            <person name="Kolisko M."/>
            <person name="Husnik F."/>
            <person name="Keeling P."/>
            <person name="Hampl V."/>
        </authorList>
    </citation>
    <scope>NUCLEOTIDE SEQUENCE</scope>
    <source>
        <strain evidence="8">STM</strain>
    </source>
</reference>
<keyword evidence="5 7" id="KW-1133">Transmembrane helix</keyword>
<comment type="subcellular location">
    <subcellularLocation>
        <location evidence="1">Cell membrane</location>
        <topology evidence="1">Multi-pass membrane protein</topology>
    </subcellularLocation>
</comment>
<organism evidence="8">
    <name type="scientific">termite gut metagenome</name>
    <dbReference type="NCBI Taxonomy" id="433724"/>
    <lineage>
        <taxon>unclassified sequences</taxon>
        <taxon>metagenomes</taxon>
        <taxon>organismal metagenomes</taxon>
    </lineage>
</organism>
<evidence type="ECO:0000256" key="6">
    <source>
        <dbReference type="ARBA" id="ARBA00023136"/>
    </source>
</evidence>
<evidence type="ECO:0000256" key="7">
    <source>
        <dbReference type="SAM" id="Phobius"/>
    </source>
</evidence>
<feature type="transmembrane region" description="Helical" evidence="7">
    <location>
        <begin position="46"/>
        <end position="65"/>
    </location>
</feature>
<feature type="transmembrane region" description="Helical" evidence="7">
    <location>
        <begin position="86"/>
        <end position="106"/>
    </location>
</feature>
<evidence type="ECO:0000256" key="5">
    <source>
        <dbReference type="ARBA" id="ARBA00022989"/>
    </source>
</evidence>
<keyword evidence="2" id="KW-0813">Transport</keyword>
<dbReference type="GO" id="GO:0034257">
    <property type="term" value="F:nicotinamide riboside transmembrane transporter activity"/>
    <property type="evidence" value="ECO:0007669"/>
    <property type="project" value="InterPro"/>
</dbReference>
<keyword evidence="4 7" id="KW-0812">Transmembrane</keyword>
<evidence type="ECO:0000256" key="2">
    <source>
        <dbReference type="ARBA" id="ARBA00022448"/>
    </source>
</evidence>
<dbReference type="GO" id="GO:0005886">
    <property type="term" value="C:plasma membrane"/>
    <property type="evidence" value="ECO:0007669"/>
    <property type="project" value="UniProtKB-SubCell"/>
</dbReference>
<name>A0A5J4SGE7_9ZZZZ</name>
<feature type="transmembrane region" description="Helical" evidence="7">
    <location>
        <begin position="112"/>
        <end position="132"/>
    </location>
</feature>
<keyword evidence="6 7" id="KW-0472">Membrane</keyword>
<dbReference type="AlphaFoldDB" id="A0A5J4SGE7"/>
<feature type="transmembrane region" description="Helical" evidence="7">
    <location>
        <begin position="22"/>
        <end position="40"/>
    </location>
</feature>
<evidence type="ECO:0000256" key="3">
    <source>
        <dbReference type="ARBA" id="ARBA00022475"/>
    </source>
</evidence>
<accession>A0A5J4SGE7</accession>